<accession>A0A3S4VGQ7</accession>
<feature type="transmembrane region" description="Helical" evidence="7">
    <location>
        <begin position="416"/>
        <end position="437"/>
    </location>
</feature>
<reference evidence="9 10" key="1">
    <citation type="submission" date="2018-12" db="EMBL/GenBank/DDBJ databases">
        <authorList>
            <consortium name="Pathogen Informatics"/>
        </authorList>
    </citation>
    <scope>NUCLEOTIDE SEQUENCE [LARGE SCALE GENOMIC DNA]</scope>
    <source>
        <strain evidence="9 10">NCTC13354</strain>
    </source>
</reference>
<feature type="transmembrane region" description="Helical" evidence="7">
    <location>
        <begin position="143"/>
        <end position="162"/>
    </location>
</feature>
<feature type="transmembrane region" description="Helical" evidence="7">
    <location>
        <begin position="284"/>
        <end position="306"/>
    </location>
</feature>
<comment type="similarity">
    <text evidence="2">Belongs to the complex I subunit 4 family.</text>
</comment>
<dbReference type="GO" id="GO:0048039">
    <property type="term" value="F:ubiquinone binding"/>
    <property type="evidence" value="ECO:0007669"/>
    <property type="project" value="TreeGrafter"/>
</dbReference>
<sequence>MHTVSEASFPWLTTIILLAAAGALALWLIKPLRKFARPLALGLSVVVAALYVVALVTEFDVANAGTIQVAENYSWIPQLGVSLAWGINGMGAVMIALSVFLVPVVILASSEIDDERIHGYLAWVLALEAIIIGLFAARDLFVFYVLFELMIIPIFFMIGRYGKSENRRRAAMKFLIYSLLGGLIMLVGVIAVYAYGPGGAGGFMIDNLATGLQISESAQMWVFLAFFIAFAIKAPMWPVHTWLPDATEEAPAGTSTLLVGILDKMGTFGMIAICLPIFPQASTTAAPVIMVLALVSIIWGALMAIASKNLMRLVAYTSVSHFGFMVLGIFSGSTTAMAGAILYMVAHGVGTAALFLVVGFLGQRGKSHMIADYGGWQRVTPLIAGAFLIAGLATIALPGLSGFIPEFMVLMGTFKVRPVFALVAVIGVVLAALYILLPYQRVFTGPKPDVEAKDLDGREKVVVGVLIAAMLGLGIYPAPALEAINPVAEQYASYVDLSEGSNK</sequence>
<dbReference type="InterPro" id="IPR001750">
    <property type="entry name" value="ND/Mrp_TM"/>
</dbReference>
<dbReference type="GO" id="GO:0015990">
    <property type="term" value="P:electron transport coupled proton transport"/>
    <property type="evidence" value="ECO:0007669"/>
    <property type="project" value="TreeGrafter"/>
</dbReference>
<feature type="transmembrane region" description="Helical" evidence="7">
    <location>
        <begin position="340"/>
        <end position="361"/>
    </location>
</feature>
<dbReference type="GO" id="GO:0012505">
    <property type="term" value="C:endomembrane system"/>
    <property type="evidence" value="ECO:0007669"/>
    <property type="project" value="UniProtKB-SubCell"/>
</dbReference>
<feature type="transmembrane region" description="Helical" evidence="7">
    <location>
        <begin position="257"/>
        <end position="278"/>
    </location>
</feature>
<feature type="transmembrane region" description="Helical" evidence="7">
    <location>
        <begin position="12"/>
        <end position="29"/>
    </location>
</feature>
<dbReference type="InterPro" id="IPR003918">
    <property type="entry name" value="NADH_UbQ_OxRdtase"/>
</dbReference>
<comment type="subcellular location">
    <subcellularLocation>
        <location evidence="1">Endomembrane system</location>
        <topology evidence="1">Multi-pass membrane protein</topology>
    </subcellularLocation>
    <subcellularLocation>
        <location evidence="6">Membrane</location>
        <topology evidence="6">Multi-pass membrane protein</topology>
    </subcellularLocation>
</comment>
<dbReference type="NCBIfam" id="NF004500">
    <property type="entry name" value="PRK05846.1-4"/>
    <property type="match status" value="1"/>
</dbReference>
<evidence type="ECO:0000256" key="1">
    <source>
        <dbReference type="ARBA" id="ARBA00004127"/>
    </source>
</evidence>
<protein>
    <submittedName>
        <fullName evidence="9">NAD(P)H-quinone oxidoreductase chain 4 1</fullName>
        <ecNumber evidence="9">1.6.5.-</ecNumber>
    </submittedName>
</protein>
<evidence type="ECO:0000256" key="3">
    <source>
        <dbReference type="ARBA" id="ARBA00022692"/>
    </source>
</evidence>
<dbReference type="EC" id="1.6.5.-" evidence="9"/>
<feature type="transmembrane region" description="Helical" evidence="7">
    <location>
        <begin position="174"/>
        <end position="195"/>
    </location>
</feature>
<dbReference type="EMBL" id="LR134476">
    <property type="protein sequence ID" value="VEI13710.1"/>
    <property type="molecule type" value="Genomic_DNA"/>
</dbReference>
<evidence type="ECO:0000313" key="10">
    <source>
        <dbReference type="Proteomes" id="UP000269542"/>
    </source>
</evidence>
<dbReference type="AlphaFoldDB" id="A0A3S4VGQ7"/>
<dbReference type="RefSeq" id="WP_126416786.1">
    <property type="nucleotide sequence ID" value="NZ_LR134476.1"/>
</dbReference>
<dbReference type="PRINTS" id="PR01437">
    <property type="entry name" value="NUOXDRDTASE4"/>
</dbReference>
<feature type="transmembrane region" description="Helical" evidence="7">
    <location>
        <begin position="382"/>
        <end position="404"/>
    </location>
</feature>
<dbReference type="NCBIfam" id="TIGR01972">
    <property type="entry name" value="NDH_I_M"/>
    <property type="match status" value="1"/>
</dbReference>
<evidence type="ECO:0000256" key="4">
    <source>
        <dbReference type="ARBA" id="ARBA00022989"/>
    </source>
</evidence>
<dbReference type="GO" id="GO:0042773">
    <property type="term" value="P:ATP synthesis coupled electron transport"/>
    <property type="evidence" value="ECO:0007669"/>
    <property type="project" value="InterPro"/>
</dbReference>
<evidence type="ECO:0000256" key="2">
    <source>
        <dbReference type="ARBA" id="ARBA00009025"/>
    </source>
</evidence>
<feature type="domain" description="NADH:quinone oxidoreductase/Mrp antiporter transmembrane" evidence="8">
    <location>
        <begin position="137"/>
        <end position="430"/>
    </location>
</feature>
<dbReference type="GO" id="GO:0008137">
    <property type="term" value="F:NADH dehydrogenase (ubiquinone) activity"/>
    <property type="evidence" value="ECO:0007669"/>
    <property type="project" value="InterPro"/>
</dbReference>
<keyword evidence="9" id="KW-0560">Oxidoreductase</keyword>
<dbReference type="Proteomes" id="UP000269542">
    <property type="component" value="Chromosome"/>
</dbReference>
<evidence type="ECO:0000256" key="7">
    <source>
        <dbReference type="SAM" id="Phobius"/>
    </source>
</evidence>
<dbReference type="GO" id="GO:0016020">
    <property type="term" value="C:membrane"/>
    <property type="evidence" value="ECO:0007669"/>
    <property type="project" value="UniProtKB-SubCell"/>
</dbReference>
<evidence type="ECO:0000256" key="5">
    <source>
        <dbReference type="ARBA" id="ARBA00023136"/>
    </source>
</evidence>
<dbReference type="OrthoDB" id="9768329at2"/>
<feature type="transmembrane region" description="Helical" evidence="7">
    <location>
        <begin position="82"/>
        <end position="108"/>
    </location>
</feature>
<feature type="transmembrane region" description="Helical" evidence="7">
    <location>
        <begin position="461"/>
        <end position="478"/>
    </location>
</feature>
<gene>
    <name evidence="9" type="primary">ndhD1</name>
    <name evidence="9" type="ORF">NCTC13354_01431</name>
</gene>
<dbReference type="GO" id="GO:0003954">
    <property type="term" value="F:NADH dehydrogenase activity"/>
    <property type="evidence" value="ECO:0007669"/>
    <property type="project" value="TreeGrafter"/>
</dbReference>
<dbReference type="PANTHER" id="PTHR43507:SF1">
    <property type="entry name" value="NADH-UBIQUINONE OXIDOREDUCTASE CHAIN 4"/>
    <property type="match status" value="1"/>
</dbReference>
<evidence type="ECO:0000256" key="6">
    <source>
        <dbReference type="RuleBase" id="RU000320"/>
    </source>
</evidence>
<dbReference type="PANTHER" id="PTHR43507">
    <property type="entry name" value="NADH-UBIQUINONE OXIDOREDUCTASE CHAIN 4"/>
    <property type="match status" value="1"/>
</dbReference>
<keyword evidence="3 6" id="KW-0812">Transmembrane</keyword>
<feature type="transmembrane region" description="Helical" evidence="7">
    <location>
        <begin position="120"/>
        <end position="137"/>
    </location>
</feature>
<dbReference type="Pfam" id="PF00361">
    <property type="entry name" value="Proton_antipo_M"/>
    <property type="match status" value="1"/>
</dbReference>
<feature type="transmembrane region" description="Helical" evidence="7">
    <location>
        <begin position="41"/>
        <end position="62"/>
    </location>
</feature>
<keyword evidence="4 7" id="KW-1133">Transmembrane helix</keyword>
<evidence type="ECO:0000259" key="8">
    <source>
        <dbReference type="Pfam" id="PF00361"/>
    </source>
</evidence>
<keyword evidence="10" id="KW-1185">Reference proteome</keyword>
<dbReference type="InterPro" id="IPR010227">
    <property type="entry name" value="NADH_Q_OxRdtase_chainM/4"/>
</dbReference>
<feature type="transmembrane region" description="Helical" evidence="7">
    <location>
        <begin position="313"/>
        <end position="334"/>
    </location>
</feature>
<dbReference type="KEGG" id="tbw:NCTC13354_01431"/>
<feature type="transmembrane region" description="Helical" evidence="7">
    <location>
        <begin position="218"/>
        <end position="236"/>
    </location>
</feature>
<organism evidence="9 10">
    <name type="scientific">Trueperella bialowiezensis</name>
    <dbReference type="NCBI Taxonomy" id="312285"/>
    <lineage>
        <taxon>Bacteria</taxon>
        <taxon>Bacillati</taxon>
        <taxon>Actinomycetota</taxon>
        <taxon>Actinomycetes</taxon>
        <taxon>Actinomycetales</taxon>
        <taxon>Actinomycetaceae</taxon>
        <taxon>Trueperella</taxon>
    </lineage>
</organism>
<keyword evidence="5 7" id="KW-0472">Membrane</keyword>
<proteinExistence type="inferred from homology"/>
<name>A0A3S4VGQ7_9ACTO</name>
<evidence type="ECO:0000313" key="9">
    <source>
        <dbReference type="EMBL" id="VEI13710.1"/>
    </source>
</evidence>